<protein>
    <submittedName>
        <fullName evidence="3">Uncharacterized protein AlNc14C88G5611</fullName>
    </submittedName>
</protein>
<feature type="domain" description="Cytochrome b5 heme-binding" evidence="2">
    <location>
        <begin position="48"/>
        <end position="144"/>
    </location>
</feature>
<comment type="similarity">
    <text evidence="1">Belongs to the cytochrome b5 family. MAPR subfamily.</text>
</comment>
<dbReference type="InterPro" id="IPR036400">
    <property type="entry name" value="Cyt_B5-like_heme/steroid_sf"/>
</dbReference>
<dbReference type="Pfam" id="PF00173">
    <property type="entry name" value="Cyt-b5"/>
    <property type="match status" value="1"/>
</dbReference>
<dbReference type="EMBL" id="FR824133">
    <property type="protein sequence ID" value="CCA20216.1"/>
    <property type="molecule type" value="Genomic_DNA"/>
</dbReference>
<gene>
    <name evidence="3" type="primary">AlNc14C88G5611</name>
    <name evidence="3" type="ORF">ALNC14_063590</name>
</gene>
<accession>F0WG81</accession>
<evidence type="ECO:0000259" key="2">
    <source>
        <dbReference type="SMART" id="SM01117"/>
    </source>
</evidence>
<proteinExistence type="inferred from homology"/>
<name>F0WG81_9STRA</name>
<reference evidence="3" key="1">
    <citation type="journal article" date="2011" name="PLoS Biol.">
        <title>Gene gain and loss during evolution of obligate parasitism in the white rust pathogen of Arabidopsis thaliana.</title>
        <authorList>
            <person name="Kemen E."/>
            <person name="Gardiner A."/>
            <person name="Schultz-Larsen T."/>
            <person name="Kemen A.C."/>
            <person name="Balmuth A.L."/>
            <person name="Robert-Seilaniantz A."/>
            <person name="Bailey K."/>
            <person name="Holub E."/>
            <person name="Studholme D.J."/>
            <person name="Maclean D."/>
            <person name="Jones J.D."/>
        </authorList>
    </citation>
    <scope>NUCLEOTIDE SEQUENCE</scope>
</reference>
<dbReference type="Gene3D" id="3.10.120.10">
    <property type="entry name" value="Cytochrome b5-like heme/steroid binding domain"/>
    <property type="match status" value="1"/>
</dbReference>
<reference evidence="3" key="2">
    <citation type="submission" date="2011-02" db="EMBL/GenBank/DDBJ databases">
        <authorList>
            <person name="MacLean D."/>
        </authorList>
    </citation>
    <scope>NUCLEOTIDE SEQUENCE</scope>
</reference>
<dbReference type="GO" id="GO:0016020">
    <property type="term" value="C:membrane"/>
    <property type="evidence" value="ECO:0007669"/>
    <property type="project" value="TreeGrafter"/>
</dbReference>
<dbReference type="PANTHER" id="PTHR10281:SF76">
    <property type="entry name" value="CALCUTTA CUP-RELATED"/>
    <property type="match status" value="1"/>
</dbReference>
<sequence length="148" mass="16616">MAISWPLTERHFSSSMPNCPSAIKRLVTYFQRDHPAKDRVDAENLKIYTLEELKKYDGSDASSPILLAVGGKVLDVTTGSKFYGVGKTYNIFAGTACTRALAISSLEKQDISDKVDDFNEEQRKELQSILKFYHEKYPTVGVLEDTNT</sequence>
<dbReference type="SMART" id="SM01117">
    <property type="entry name" value="Cyt-b5"/>
    <property type="match status" value="1"/>
</dbReference>
<dbReference type="PANTHER" id="PTHR10281">
    <property type="entry name" value="MEMBRANE-ASSOCIATED PROGESTERONE RECEPTOR COMPONENT-RELATED"/>
    <property type="match status" value="1"/>
</dbReference>
<dbReference type="InterPro" id="IPR001199">
    <property type="entry name" value="Cyt_B5-like_heme/steroid-bd"/>
</dbReference>
<dbReference type="HOGENOM" id="CLU_137093_0_0_1"/>
<dbReference type="AlphaFoldDB" id="F0WG81"/>
<dbReference type="SUPFAM" id="SSF55856">
    <property type="entry name" value="Cytochrome b5-like heme/steroid binding domain"/>
    <property type="match status" value="1"/>
</dbReference>
<dbReference type="InterPro" id="IPR050577">
    <property type="entry name" value="MAPR/NEUFC/NENF-like"/>
</dbReference>
<organism evidence="3">
    <name type="scientific">Albugo laibachii Nc14</name>
    <dbReference type="NCBI Taxonomy" id="890382"/>
    <lineage>
        <taxon>Eukaryota</taxon>
        <taxon>Sar</taxon>
        <taxon>Stramenopiles</taxon>
        <taxon>Oomycota</taxon>
        <taxon>Peronosporomycetes</taxon>
        <taxon>Albuginales</taxon>
        <taxon>Albuginaceae</taxon>
        <taxon>Albugo</taxon>
    </lineage>
</organism>
<evidence type="ECO:0000313" key="3">
    <source>
        <dbReference type="EMBL" id="CCA20216.1"/>
    </source>
</evidence>
<dbReference type="GO" id="GO:0012505">
    <property type="term" value="C:endomembrane system"/>
    <property type="evidence" value="ECO:0007669"/>
    <property type="project" value="TreeGrafter"/>
</dbReference>
<evidence type="ECO:0000256" key="1">
    <source>
        <dbReference type="ARBA" id="ARBA00038357"/>
    </source>
</evidence>